<protein>
    <submittedName>
        <fullName evidence="2">Uncharacterized protein</fullName>
    </submittedName>
</protein>
<feature type="compositionally biased region" description="Basic and acidic residues" evidence="1">
    <location>
        <begin position="35"/>
        <end position="71"/>
    </location>
</feature>
<evidence type="ECO:0000313" key="3">
    <source>
        <dbReference type="Proteomes" id="UP000283469"/>
    </source>
</evidence>
<dbReference type="RefSeq" id="WP_147418795.1">
    <property type="nucleotide sequence ID" value="NZ_QVRA01000023.1"/>
</dbReference>
<keyword evidence="3" id="KW-1185">Reference proteome</keyword>
<dbReference type="AlphaFoldDB" id="A0A418YNB4"/>
<reference evidence="2 3" key="1">
    <citation type="submission" date="2018-08" db="EMBL/GenBank/DDBJ databases">
        <title>Sphingobium sp. EO9.</title>
        <authorList>
            <person name="Park Y."/>
            <person name="Kim K.H."/>
            <person name="Jeon C.O."/>
        </authorList>
    </citation>
    <scope>NUCLEOTIDE SEQUENCE [LARGE SCALE GENOMIC DNA]</scope>
    <source>
        <strain evidence="2 3">EO9</strain>
    </source>
</reference>
<dbReference type="Proteomes" id="UP000283469">
    <property type="component" value="Unassembled WGS sequence"/>
</dbReference>
<dbReference type="OrthoDB" id="7595223at2"/>
<evidence type="ECO:0000256" key="1">
    <source>
        <dbReference type="SAM" id="MobiDB-lite"/>
    </source>
</evidence>
<evidence type="ECO:0000313" key="2">
    <source>
        <dbReference type="EMBL" id="RJG52685.1"/>
    </source>
</evidence>
<organism evidence="2 3">
    <name type="scientific">Sphingobium terrigena</name>
    <dbReference type="NCBI Taxonomy" id="2304063"/>
    <lineage>
        <taxon>Bacteria</taxon>
        <taxon>Pseudomonadati</taxon>
        <taxon>Pseudomonadota</taxon>
        <taxon>Alphaproteobacteria</taxon>
        <taxon>Sphingomonadales</taxon>
        <taxon>Sphingomonadaceae</taxon>
        <taxon>Sphingobium</taxon>
    </lineage>
</organism>
<comment type="caution">
    <text evidence="2">The sequence shown here is derived from an EMBL/GenBank/DDBJ whole genome shotgun (WGS) entry which is preliminary data.</text>
</comment>
<dbReference type="EMBL" id="QVRA01000023">
    <property type="protein sequence ID" value="RJG52685.1"/>
    <property type="molecule type" value="Genomic_DNA"/>
</dbReference>
<name>A0A418YNB4_9SPHN</name>
<gene>
    <name evidence="2" type="ORF">D0Z70_19135</name>
</gene>
<proteinExistence type="predicted"/>
<accession>A0A418YNB4</accession>
<sequence length="71" mass="7622">MPGNENGLDPGQGQSDEMPSRGSVGDVQPNEDDPDPRTRGGKSQEDVEDRPTVGTVKPDDYPEADRADSRP</sequence>
<feature type="region of interest" description="Disordered" evidence="1">
    <location>
        <begin position="1"/>
        <end position="71"/>
    </location>
</feature>